<evidence type="ECO:0000256" key="1">
    <source>
        <dbReference type="SAM" id="Phobius"/>
    </source>
</evidence>
<dbReference type="EMBL" id="FKJW01000003">
    <property type="protein sequence ID" value="SAK15771.1"/>
    <property type="molecule type" value="Genomic_DNA"/>
</dbReference>
<proteinExistence type="predicted"/>
<accession>A0ABD7LGT9</accession>
<evidence type="ECO:0000313" key="2">
    <source>
        <dbReference type="EMBL" id="SAK15771.1"/>
    </source>
</evidence>
<evidence type="ECO:0000313" key="3">
    <source>
        <dbReference type="Proteomes" id="UP000196218"/>
    </source>
</evidence>
<feature type="transmembrane region" description="Helical" evidence="1">
    <location>
        <begin position="20"/>
        <end position="39"/>
    </location>
</feature>
<keyword evidence="1" id="KW-0812">Transmembrane</keyword>
<dbReference type="AlphaFoldDB" id="A0ABD7LGT9"/>
<organism evidence="2 3">
    <name type="scientific">Burkholderia multivorans</name>
    <dbReference type="NCBI Taxonomy" id="87883"/>
    <lineage>
        <taxon>Bacteria</taxon>
        <taxon>Pseudomonadati</taxon>
        <taxon>Pseudomonadota</taxon>
        <taxon>Betaproteobacteria</taxon>
        <taxon>Burkholderiales</taxon>
        <taxon>Burkholderiaceae</taxon>
        <taxon>Burkholderia</taxon>
        <taxon>Burkholderia cepacia complex</taxon>
    </lineage>
</organism>
<name>A0ABD7LGT9_9BURK</name>
<gene>
    <name evidence="2" type="ORF">UA18_01368</name>
</gene>
<dbReference type="Proteomes" id="UP000196218">
    <property type="component" value="Unassembled WGS sequence"/>
</dbReference>
<comment type="caution">
    <text evidence="2">The sequence shown here is derived from an EMBL/GenBank/DDBJ whole genome shotgun (WGS) entry which is preliminary data.</text>
</comment>
<sequence>MGPAMTKLFLLMWLADVAKSVGVIGTVCLLAFFIGLMFGKLAEVVEGREMNAWKFCRWLLIPIAVAALFPNQRTIYALVIADAGEQVADTQLGQKAMRALDAILDQINKTAKE</sequence>
<reference evidence="2 3" key="1">
    <citation type="submission" date="2016-04" db="EMBL/GenBank/DDBJ databases">
        <authorList>
            <person name="Peeters C."/>
        </authorList>
    </citation>
    <scope>NUCLEOTIDE SEQUENCE [LARGE SCALE GENOMIC DNA]</scope>
    <source>
        <strain evidence="2">LMG 29311</strain>
    </source>
</reference>
<protein>
    <submittedName>
        <fullName evidence="2">Uncharacterized protein</fullName>
    </submittedName>
</protein>
<keyword evidence="1" id="KW-0472">Membrane</keyword>
<keyword evidence="1" id="KW-1133">Transmembrane helix</keyword>